<comment type="caution">
    <text evidence="1">The sequence shown here is derived from an EMBL/GenBank/DDBJ whole genome shotgun (WGS) entry which is preliminary data.</text>
</comment>
<evidence type="ECO:0000313" key="1">
    <source>
        <dbReference type="EMBL" id="CAF4340224.1"/>
    </source>
</evidence>
<dbReference type="AlphaFoldDB" id="A0A820KHW8"/>
<name>A0A820KHW8_9BILA</name>
<protein>
    <submittedName>
        <fullName evidence="1">Uncharacterized protein</fullName>
    </submittedName>
</protein>
<organism evidence="1 2">
    <name type="scientific">Rotaria sordida</name>
    <dbReference type="NCBI Taxonomy" id="392033"/>
    <lineage>
        <taxon>Eukaryota</taxon>
        <taxon>Metazoa</taxon>
        <taxon>Spiralia</taxon>
        <taxon>Gnathifera</taxon>
        <taxon>Rotifera</taxon>
        <taxon>Eurotatoria</taxon>
        <taxon>Bdelloidea</taxon>
        <taxon>Philodinida</taxon>
        <taxon>Philodinidae</taxon>
        <taxon>Rotaria</taxon>
    </lineage>
</organism>
<sequence length="33" mass="3785">MILIVNYNILPISRDSLIQHERAHCPGRTTPEP</sequence>
<evidence type="ECO:0000313" key="2">
    <source>
        <dbReference type="Proteomes" id="UP000663836"/>
    </source>
</evidence>
<dbReference type="EMBL" id="CAJOBD010047294">
    <property type="protein sequence ID" value="CAF4340224.1"/>
    <property type="molecule type" value="Genomic_DNA"/>
</dbReference>
<reference evidence="1" key="1">
    <citation type="submission" date="2021-02" db="EMBL/GenBank/DDBJ databases">
        <authorList>
            <person name="Nowell W R."/>
        </authorList>
    </citation>
    <scope>NUCLEOTIDE SEQUENCE</scope>
</reference>
<proteinExistence type="predicted"/>
<gene>
    <name evidence="1" type="ORF">JBS370_LOCUS41601</name>
</gene>
<feature type="non-terminal residue" evidence="1">
    <location>
        <position position="33"/>
    </location>
</feature>
<dbReference type="Proteomes" id="UP000663836">
    <property type="component" value="Unassembled WGS sequence"/>
</dbReference>
<accession>A0A820KHW8</accession>